<feature type="transmembrane region" description="Helical" evidence="1">
    <location>
        <begin position="128"/>
        <end position="150"/>
    </location>
</feature>
<keyword evidence="1" id="KW-0472">Membrane</keyword>
<organism evidence="2 3">
    <name type="scientific">Pontibacter mucosus</name>
    <dbReference type="NCBI Taxonomy" id="1649266"/>
    <lineage>
        <taxon>Bacteria</taxon>
        <taxon>Pseudomonadati</taxon>
        <taxon>Bacteroidota</taxon>
        <taxon>Cytophagia</taxon>
        <taxon>Cytophagales</taxon>
        <taxon>Hymenobacteraceae</taxon>
        <taxon>Pontibacter</taxon>
    </lineage>
</organism>
<keyword evidence="1" id="KW-0812">Transmembrane</keyword>
<dbReference type="Proteomes" id="UP000244225">
    <property type="component" value="Unassembled WGS sequence"/>
</dbReference>
<protein>
    <submittedName>
        <fullName evidence="2">Uncharacterized protein</fullName>
    </submittedName>
</protein>
<keyword evidence="1" id="KW-1133">Transmembrane helix</keyword>
<evidence type="ECO:0000313" key="2">
    <source>
        <dbReference type="EMBL" id="PTX13132.1"/>
    </source>
</evidence>
<accession>A0A2T5Y9Q9</accession>
<dbReference type="OrthoDB" id="979152at2"/>
<comment type="caution">
    <text evidence="2">The sequence shown here is derived from an EMBL/GenBank/DDBJ whole genome shotgun (WGS) entry which is preliminary data.</text>
</comment>
<reference evidence="2 3" key="1">
    <citation type="submission" date="2018-04" db="EMBL/GenBank/DDBJ databases">
        <title>Genomic Encyclopedia of Archaeal and Bacterial Type Strains, Phase II (KMG-II): from individual species to whole genera.</title>
        <authorList>
            <person name="Goeker M."/>
        </authorList>
    </citation>
    <scope>NUCLEOTIDE SEQUENCE [LARGE SCALE GENOMIC DNA]</scope>
    <source>
        <strain evidence="2 3">DSM 100162</strain>
    </source>
</reference>
<proteinExistence type="predicted"/>
<dbReference type="EMBL" id="QBKI01000013">
    <property type="protein sequence ID" value="PTX13132.1"/>
    <property type="molecule type" value="Genomic_DNA"/>
</dbReference>
<dbReference type="RefSeq" id="WP_108213656.1">
    <property type="nucleotide sequence ID" value="NZ_QBKI01000013.1"/>
</dbReference>
<sequence length="154" mass="17566">MDEQCYGNIRWKSVVKLSVWTLLVGFGLNLVWENAQAFLYDGYGDFVEHFWICFVAAVIDGLVVLLLYLLLTLIYQDLYWPRRNRKTRYAVAALIAGVLAVGFELWALKTGAWEYTPRMPVVPELGIGLSPLVQLMLLPVLTYHITLATVKAER</sequence>
<feature type="transmembrane region" description="Helical" evidence="1">
    <location>
        <begin position="87"/>
        <end position="108"/>
    </location>
</feature>
<feature type="transmembrane region" description="Helical" evidence="1">
    <location>
        <begin position="14"/>
        <end position="32"/>
    </location>
</feature>
<dbReference type="AlphaFoldDB" id="A0A2T5Y9Q9"/>
<evidence type="ECO:0000313" key="3">
    <source>
        <dbReference type="Proteomes" id="UP000244225"/>
    </source>
</evidence>
<keyword evidence="3" id="KW-1185">Reference proteome</keyword>
<name>A0A2T5Y9Q9_9BACT</name>
<evidence type="ECO:0000256" key="1">
    <source>
        <dbReference type="SAM" id="Phobius"/>
    </source>
</evidence>
<gene>
    <name evidence="2" type="ORF">C8N40_11354</name>
</gene>
<feature type="transmembrane region" description="Helical" evidence="1">
    <location>
        <begin position="52"/>
        <end position="75"/>
    </location>
</feature>